<reference evidence="7" key="2">
    <citation type="journal article" date="2019" name="IMA Fungus">
        <title>Genome sequencing and comparison of five Tilletia species to identify candidate genes for the detection of regulated species infecting wheat.</title>
        <authorList>
            <person name="Nguyen H.D.T."/>
            <person name="Sultana T."/>
            <person name="Kesanakurti P."/>
            <person name="Hambleton S."/>
        </authorList>
    </citation>
    <scope>NUCLEOTIDE SEQUENCE</scope>
    <source>
        <strain evidence="7">DAOMC 236422</strain>
    </source>
</reference>
<evidence type="ECO:0000256" key="4">
    <source>
        <dbReference type="SAM" id="Phobius"/>
    </source>
</evidence>
<keyword evidence="4" id="KW-1133">Transmembrane helix</keyword>
<dbReference type="GO" id="GO:0016787">
    <property type="term" value="F:hydrolase activity"/>
    <property type="evidence" value="ECO:0007669"/>
    <property type="project" value="UniProtKB-KW"/>
</dbReference>
<feature type="compositionally biased region" description="Basic and acidic residues" evidence="3">
    <location>
        <begin position="619"/>
        <end position="646"/>
    </location>
</feature>
<dbReference type="InterPro" id="IPR000073">
    <property type="entry name" value="AB_hydrolase_1"/>
</dbReference>
<evidence type="ECO:0000256" key="3">
    <source>
        <dbReference type="SAM" id="MobiDB-lite"/>
    </source>
</evidence>
<dbReference type="SUPFAM" id="SSF53474">
    <property type="entry name" value="alpha/beta-Hydrolases"/>
    <property type="match status" value="1"/>
</dbReference>
<dbReference type="PANTHER" id="PTHR43248:SF25">
    <property type="entry name" value="AB HYDROLASE-1 DOMAIN-CONTAINING PROTEIN-RELATED"/>
    <property type="match status" value="1"/>
</dbReference>
<evidence type="ECO:0000259" key="5">
    <source>
        <dbReference type="Pfam" id="PF00561"/>
    </source>
</evidence>
<feature type="region of interest" description="Disordered" evidence="3">
    <location>
        <begin position="618"/>
        <end position="651"/>
    </location>
</feature>
<dbReference type="Gene3D" id="3.40.50.1820">
    <property type="entry name" value="alpha/beta hydrolase"/>
    <property type="match status" value="1"/>
</dbReference>
<keyword evidence="8" id="KW-1185">Reference proteome</keyword>
<evidence type="ECO:0000313" key="8">
    <source>
        <dbReference type="Proteomes" id="UP000078113"/>
    </source>
</evidence>
<dbReference type="Proteomes" id="UP000078113">
    <property type="component" value="Unassembled WGS sequence"/>
</dbReference>
<proteinExistence type="inferred from homology"/>
<dbReference type="Pfam" id="PF00561">
    <property type="entry name" value="Abhydrolase_1"/>
    <property type="match status" value="1"/>
</dbReference>
<keyword evidence="4" id="KW-0472">Membrane</keyword>
<evidence type="ECO:0000256" key="1">
    <source>
        <dbReference type="ARBA" id="ARBA00010088"/>
    </source>
</evidence>
<dbReference type="InterPro" id="IPR051601">
    <property type="entry name" value="Serine_prot/Carboxylest_S33"/>
</dbReference>
<feature type="domain" description="Peptidase S33 tripeptidyl aminopeptidase-like C-terminal" evidence="6">
    <location>
        <begin position="547"/>
        <end position="616"/>
    </location>
</feature>
<evidence type="ECO:0000259" key="6">
    <source>
        <dbReference type="Pfam" id="PF08386"/>
    </source>
</evidence>
<accession>A0A8X7T4S2</accession>
<keyword evidence="2" id="KW-0378">Hydrolase</keyword>
<name>A0A8X7T4S2_9BASI</name>
<reference evidence="7" key="1">
    <citation type="submission" date="2016-04" db="EMBL/GenBank/DDBJ databases">
        <authorList>
            <person name="Nguyen H.D."/>
            <person name="Samba Siva P."/>
            <person name="Cullis J."/>
            <person name="Levesque C.A."/>
            <person name="Hambleton S."/>
        </authorList>
    </citation>
    <scope>NUCLEOTIDE SEQUENCE</scope>
    <source>
        <strain evidence="7">DAOMC 236422</strain>
    </source>
</reference>
<dbReference type="InterPro" id="IPR029058">
    <property type="entry name" value="AB_hydrolase_fold"/>
</dbReference>
<protein>
    <recommendedName>
        <fullName evidence="9">AB hydrolase-1 domain-containing protein</fullName>
    </recommendedName>
</protein>
<sequence length="664" mass="74239">MSGILPAYNDSDTEAIMSDHKLAIKGNADDDEPQLKSKRERRSRLSIFGFLKLIVACLATVYFLGPCLIRLRDGIDNAIDHGREFTRIITHDPNSPAGRLNFTPCFPNPAKDTNQHKWKCGYLDVPLDYTNHSDSRTARIALVMYQAGKTKANHTIVLNPGGPGGSGTGLAWFAGEKYSDDFSDGTMDVLGFDPRGVNMSTPNAACHKHDVFLDRWSALSQQFTDTSADGHRDLSAGENHLRVTDIYFQAMWKACEEKNGDLSRFLTTAFVARDVDAIRHALGESELTAIVYSYGTNLMQTYAAMFPDRVGRIVLDGVQYSRLTRTPFDWGRSTNGNATDTFYKGLLSDCINAGPETCELAKINGTVQTLDSLKDNLHELLGSLRIVPRPATHPDQGAGLVTYESVVSNIFASTYSPGGWPRLAKMLKQLLEGNNTLALESHNWEYDPLEDQRQRQQVKKGESVRVAEWKGVKAPEATSFELLFQVICGDSYDAPKEPWSYWMAYYHDARIRSWMWPGSFFPIILSCRTYNSSYGPPAEVYRGNYTSKLKNPLLLIAGTFDPVTPIPNARMVQREWGIENTRLVIHHGYGHTASKDPSKCTNGVIRDVILKGQWPGAQEGDRECFADRKPFEPKKDGKKNEGDESGKGSTLLEKILPWFPLRRK</sequence>
<dbReference type="EMBL" id="LWDG02000132">
    <property type="protein sequence ID" value="KAE8268736.1"/>
    <property type="molecule type" value="Genomic_DNA"/>
</dbReference>
<evidence type="ECO:0008006" key="9">
    <source>
        <dbReference type="Google" id="ProtNLM"/>
    </source>
</evidence>
<dbReference type="InterPro" id="IPR013595">
    <property type="entry name" value="Pept_S33_TAP-like_C"/>
</dbReference>
<feature type="domain" description="AB hydrolase-1" evidence="5">
    <location>
        <begin position="155"/>
        <end position="331"/>
    </location>
</feature>
<keyword evidence="4" id="KW-0812">Transmembrane</keyword>
<organism evidence="7 8">
    <name type="scientific">Tilletia walkeri</name>
    <dbReference type="NCBI Taxonomy" id="117179"/>
    <lineage>
        <taxon>Eukaryota</taxon>
        <taxon>Fungi</taxon>
        <taxon>Dikarya</taxon>
        <taxon>Basidiomycota</taxon>
        <taxon>Ustilaginomycotina</taxon>
        <taxon>Exobasidiomycetes</taxon>
        <taxon>Tilletiales</taxon>
        <taxon>Tilletiaceae</taxon>
        <taxon>Tilletia</taxon>
    </lineage>
</organism>
<dbReference type="PANTHER" id="PTHR43248">
    <property type="entry name" value="2-SUCCINYL-6-HYDROXY-2,4-CYCLOHEXADIENE-1-CARBOXYLATE SYNTHASE"/>
    <property type="match status" value="1"/>
</dbReference>
<dbReference type="Pfam" id="PF08386">
    <property type="entry name" value="Abhydrolase_4"/>
    <property type="match status" value="1"/>
</dbReference>
<evidence type="ECO:0000256" key="2">
    <source>
        <dbReference type="ARBA" id="ARBA00022801"/>
    </source>
</evidence>
<gene>
    <name evidence="7" type="ORF">A4X09_0g3620</name>
</gene>
<comment type="similarity">
    <text evidence="1">Belongs to the peptidase S33 family.</text>
</comment>
<dbReference type="AlphaFoldDB" id="A0A8X7T4S2"/>
<evidence type="ECO:0000313" key="7">
    <source>
        <dbReference type="EMBL" id="KAE8268736.1"/>
    </source>
</evidence>
<comment type="caution">
    <text evidence="7">The sequence shown here is derived from an EMBL/GenBank/DDBJ whole genome shotgun (WGS) entry which is preliminary data.</text>
</comment>
<feature type="transmembrane region" description="Helical" evidence="4">
    <location>
        <begin position="45"/>
        <end position="65"/>
    </location>
</feature>